<evidence type="ECO:0000313" key="2">
    <source>
        <dbReference type="EMBL" id="EJR13791.1"/>
    </source>
</evidence>
<accession>A0A9W5K2I4</accession>
<organism evidence="2 3">
    <name type="scientific">Bacillus cereus (strain VD014)</name>
    <dbReference type="NCBI Taxonomy" id="1053223"/>
    <lineage>
        <taxon>Bacteria</taxon>
        <taxon>Bacillati</taxon>
        <taxon>Bacillota</taxon>
        <taxon>Bacilli</taxon>
        <taxon>Bacillales</taxon>
        <taxon>Bacillaceae</taxon>
        <taxon>Bacillus</taxon>
        <taxon>Bacillus cereus group</taxon>
    </lineage>
</organism>
<evidence type="ECO:0000256" key="1">
    <source>
        <dbReference type="SAM" id="Phobius"/>
    </source>
</evidence>
<proteinExistence type="predicted"/>
<keyword evidence="1" id="KW-1133">Transmembrane helix</keyword>
<feature type="transmembrane region" description="Helical" evidence="1">
    <location>
        <begin position="6"/>
        <end position="27"/>
    </location>
</feature>
<comment type="caution">
    <text evidence="2">The sequence shown here is derived from an EMBL/GenBank/DDBJ whole genome shotgun (WGS) entry which is preliminary data.</text>
</comment>
<name>A0A9W5K2I4_BACC8</name>
<keyword evidence="1" id="KW-0472">Membrane</keyword>
<dbReference type="Proteomes" id="UP000006607">
    <property type="component" value="Unassembled WGS sequence"/>
</dbReference>
<dbReference type="EMBL" id="AHER01000051">
    <property type="protein sequence ID" value="EJR13791.1"/>
    <property type="molecule type" value="Genomic_DNA"/>
</dbReference>
<evidence type="ECO:0000313" key="3">
    <source>
        <dbReference type="Proteomes" id="UP000006607"/>
    </source>
</evidence>
<keyword evidence="1" id="KW-0812">Transmembrane</keyword>
<gene>
    <name evidence="2" type="ORF">IIA_05383</name>
</gene>
<protein>
    <submittedName>
        <fullName evidence="2">Uncharacterized protein</fullName>
    </submittedName>
</protein>
<dbReference type="AlphaFoldDB" id="A0A9W5K2I4"/>
<sequence length="217" mass="24841">MTEYSNFFINVVTFIDSIGYSTIFFFFMNKLYRIIYSNLERVITIGNYYDRKYKYYKSSSCGEGYDKYYEGSSCHSHNKESIEFQYDERLITTPILVPPAPAAPLAILTVNFDKINTGDRVWLSGIVSLNNNNNVFSTVTLTITRTSPLSGTPQVIYTQVFEIDNEGDDDQIQTPFSHVDVPTTLLFDVRYQVRVTVGNPNLFVQGVNTLTALRFSR</sequence>
<dbReference type="RefSeq" id="WP_002164297.1">
    <property type="nucleotide sequence ID" value="NZ_JH792026.1"/>
</dbReference>
<reference evidence="2" key="1">
    <citation type="submission" date="2012-04" db="EMBL/GenBank/DDBJ databases">
        <title>The Genome Sequence of Bacillus cereus VD014.</title>
        <authorList>
            <consortium name="The Broad Institute Genome Sequencing Platform"/>
            <consortium name="The Broad Institute Genome Sequencing Center for Infectious Disease"/>
            <person name="Feldgarden M."/>
            <person name="Van der Auwera G.A."/>
            <person name="Mahillon J."/>
            <person name="Duprez V."/>
            <person name="Timmery S."/>
            <person name="Mattelet C."/>
            <person name="Dierick K."/>
            <person name="Sun M."/>
            <person name="Yu Z."/>
            <person name="Zhu L."/>
            <person name="Hu X."/>
            <person name="Shank E.B."/>
            <person name="Swiecicka I."/>
            <person name="Hansen B.M."/>
            <person name="Andrup L."/>
            <person name="Young S.K."/>
            <person name="Zeng Q."/>
            <person name="Gargeya S."/>
            <person name="Fitzgerald M."/>
            <person name="Haas B."/>
            <person name="Abouelleil A."/>
            <person name="Alvarado L."/>
            <person name="Arachchi H.M."/>
            <person name="Berlin A."/>
            <person name="Chapman S.B."/>
            <person name="Goldberg J."/>
            <person name="Griggs A."/>
            <person name="Gujja S."/>
            <person name="Hansen M."/>
            <person name="Howarth C."/>
            <person name="Imamovic A."/>
            <person name="Larimer J."/>
            <person name="McCowen C."/>
            <person name="Montmayeur A."/>
            <person name="Murphy C."/>
            <person name="Neiman D."/>
            <person name="Pearson M."/>
            <person name="Priest M."/>
            <person name="Roberts A."/>
            <person name="Saif S."/>
            <person name="Shea T."/>
            <person name="Sisk P."/>
            <person name="Sykes S."/>
            <person name="Wortman J."/>
            <person name="Nusbaum C."/>
            <person name="Birren B."/>
        </authorList>
    </citation>
    <scope>NUCLEOTIDE SEQUENCE</scope>
    <source>
        <strain evidence="2">VD014</strain>
    </source>
</reference>